<dbReference type="SUPFAM" id="SSF88713">
    <property type="entry name" value="Glycoside hydrolase/deacetylase"/>
    <property type="match status" value="1"/>
</dbReference>
<dbReference type="EMBL" id="SACJ01000004">
    <property type="protein sequence ID" value="RVT76604.1"/>
    <property type="molecule type" value="Genomic_DNA"/>
</dbReference>
<dbReference type="InterPro" id="IPR051398">
    <property type="entry name" value="Polysacch_Deacetylase"/>
</dbReference>
<dbReference type="InterPro" id="IPR011330">
    <property type="entry name" value="Glyco_hydro/deAcase_b/a-brl"/>
</dbReference>
<comment type="subcellular location">
    <subcellularLocation>
        <location evidence="1">Secreted</location>
    </subcellularLocation>
</comment>
<evidence type="ECO:0000259" key="3">
    <source>
        <dbReference type="PROSITE" id="PS51677"/>
    </source>
</evidence>
<evidence type="ECO:0000313" key="5">
    <source>
        <dbReference type="Proteomes" id="UP000285211"/>
    </source>
</evidence>
<organism evidence="4 5">
    <name type="scientific">Flavobacterium sufflavum</name>
    <dbReference type="NCBI Taxonomy" id="1921138"/>
    <lineage>
        <taxon>Bacteria</taxon>
        <taxon>Pseudomonadati</taxon>
        <taxon>Bacteroidota</taxon>
        <taxon>Flavobacteriia</taxon>
        <taxon>Flavobacteriales</taxon>
        <taxon>Flavobacteriaceae</taxon>
        <taxon>Flavobacterium</taxon>
    </lineage>
</organism>
<accession>A0A3S2V4S2</accession>
<dbReference type="OrthoDB" id="9778320at2"/>
<protein>
    <submittedName>
        <fullName evidence="4">Polysaccharide deacetylase family protein</fullName>
    </submittedName>
</protein>
<keyword evidence="5" id="KW-1185">Reference proteome</keyword>
<gene>
    <name evidence="4" type="ORF">EOD40_08865</name>
</gene>
<comment type="caution">
    <text evidence="4">The sequence shown here is derived from an EMBL/GenBank/DDBJ whole genome shotgun (WGS) entry which is preliminary data.</text>
</comment>
<proteinExistence type="predicted"/>
<dbReference type="Gene3D" id="3.20.20.370">
    <property type="entry name" value="Glycoside hydrolase/deacetylase"/>
    <property type="match status" value="1"/>
</dbReference>
<name>A0A3S2V4S2_9FLAO</name>
<dbReference type="AlphaFoldDB" id="A0A3S2V4S2"/>
<dbReference type="Proteomes" id="UP000285211">
    <property type="component" value="Unassembled WGS sequence"/>
</dbReference>
<evidence type="ECO:0000256" key="1">
    <source>
        <dbReference type="ARBA" id="ARBA00004613"/>
    </source>
</evidence>
<sequence>MTRLPILMYHNVSNDLKDSKGLTVFCGALEEQFRYLQQERYTTYHFSELENRASINPKSVVITFDDVTVNQLDYAVPLLQKYNLKATFFIPFSYIGNVDSWNSGKEKIMSIEQLKALDSRVELGLHSFAHKRYAALTEAEINTDFSKCFEIIEQNDLKVYNALAYPYGNYPKKEPSKSMFTTVLRQNNVKVGLRIGNRINKFPFINPYEIQRIDIKGEDSLLKFKFKLRFGKLKLF</sequence>
<evidence type="ECO:0000313" key="4">
    <source>
        <dbReference type="EMBL" id="RVT76604.1"/>
    </source>
</evidence>
<dbReference type="RefSeq" id="WP_128194708.1">
    <property type="nucleotide sequence ID" value="NZ_SACJ01000004.1"/>
</dbReference>
<dbReference type="GO" id="GO:0016810">
    <property type="term" value="F:hydrolase activity, acting on carbon-nitrogen (but not peptide) bonds"/>
    <property type="evidence" value="ECO:0007669"/>
    <property type="project" value="InterPro"/>
</dbReference>
<dbReference type="PROSITE" id="PS51677">
    <property type="entry name" value="NODB"/>
    <property type="match status" value="1"/>
</dbReference>
<keyword evidence="2" id="KW-0732">Signal</keyword>
<dbReference type="InterPro" id="IPR002509">
    <property type="entry name" value="NODB_dom"/>
</dbReference>
<evidence type="ECO:0000256" key="2">
    <source>
        <dbReference type="ARBA" id="ARBA00022729"/>
    </source>
</evidence>
<dbReference type="GO" id="GO:0005975">
    <property type="term" value="P:carbohydrate metabolic process"/>
    <property type="evidence" value="ECO:0007669"/>
    <property type="project" value="InterPro"/>
</dbReference>
<dbReference type="PANTHER" id="PTHR34216">
    <property type="match status" value="1"/>
</dbReference>
<dbReference type="PANTHER" id="PTHR34216:SF3">
    <property type="entry name" value="POLY-BETA-1,6-N-ACETYL-D-GLUCOSAMINE N-DEACETYLASE"/>
    <property type="match status" value="1"/>
</dbReference>
<reference evidence="4 5" key="1">
    <citation type="submission" date="2019-01" db="EMBL/GenBank/DDBJ databases">
        <authorList>
            <person name="Chen W.-M."/>
        </authorList>
    </citation>
    <scope>NUCLEOTIDE SEQUENCE [LARGE SCALE GENOMIC DNA]</scope>
    <source>
        <strain evidence="4 5">BBQ-12</strain>
    </source>
</reference>
<dbReference type="CDD" id="cd10918">
    <property type="entry name" value="CE4_NodB_like_5s_6s"/>
    <property type="match status" value="1"/>
</dbReference>
<dbReference type="Pfam" id="PF01522">
    <property type="entry name" value="Polysacc_deac_1"/>
    <property type="match status" value="1"/>
</dbReference>
<feature type="domain" description="NodB homology" evidence="3">
    <location>
        <begin position="58"/>
        <end position="236"/>
    </location>
</feature>
<dbReference type="GO" id="GO:0005576">
    <property type="term" value="C:extracellular region"/>
    <property type="evidence" value="ECO:0007669"/>
    <property type="project" value="UniProtKB-SubCell"/>
</dbReference>